<dbReference type="SFLD" id="SFLDG01151">
    <property type="entry name" value="Main.2:_Nu-like"/>
    <property type="match status" value="1"/>
</dbReference>
<evidence type="ECO:0000259" key="2">
    <source>
        <dbReference type="PROSITE" id="PS50404"/>
    </source>
</evidence>
<organism evidence="4 5">
    <name type="scientific">Arthrobotrys musiformis</name>
    <dbReference type="NCBI Taxonomy" id="47236"/>
    <lineage>
        <taxon>Eukaryota</taxon>
        <taxon>Fungi</taxon>
        <taxon>Dikarya</taxon>
        <taxon>Ascomycota</taxon>
        <taxon>Pezizomycotina</taxon>
        <taxon>Orbiliomycetes</taxon>
        <taxon>Orbiliales</taxon>
        <taxon>Orbiliaceae</taxon>
        <taxon>Arthrobotrys</taxon>
    </lineage>
</organism>
<dbReference type="EMBL" id="JAVHJL010000008">
    <property type="protein sequence ID" value="KAK6498487.1"/>
    <property type="molecule type" value="Genomic_DNA"/>
</dbReference>
<dbReference type="AlphaFoldDB" id="A0AAV9VXI3"/>
<dbReference type="SUPFAM" id="SSF52833">
    <property type="entry name" value="Thioredoxin-like"/>
    <property type="match status" value="1"/>
</dbReference>
<dbReference type="InterPro" id="IPR004045">
    <property type="entry name" value="Glutathione_S-Trfase_N"/>
</dbReference>
<dbReference type="InterPro" id="IPR040079">
    <property type="entry name" value="Glutathione_S-Trfase"/>
</dbReference>
<dbReference type="PROSITE" id="PS50405">
    <property type="entry name" value="GST_CTER"/>
    <property type="match status" value="1"/>
</dbReference>
<protein>
    <recommendedName>
        <fullName evidence="6">Glutathione S-transferase</fullName>
    </recommendedName>
</protein>
<dbReference type="SFLD" id="SFLDS00019">
    <property type="entry name" value="Glutathione_Transferase_(cytos"/>
    <property type="match status" value="1"/>
</dbReference>
<reference evidence="4 5" key="1">
    <citation type="submission" date="2023-08" db="EMBL/GenBank/DDBJ databases">
        <authorList>
            <person name="Palmer J.M."/>
        </authorList>
    </citation>
    <scope>NUCLEOTIDE SEQUENCE [LARGE SCALE GENOMIC DNA]</scope>
    <source>
        <strain evidence="4 5">TWF481</strain>
    </source>
</reference>
<dbReference type="Gene3D" id="3.40.30.10">
    <property type="entry name" value="Glutaredoxin"/>
    <property type="match status" value="1"/>
</dbReference>
<dbReference type="SUPFAM" id="SSF47616">
    <property type="entry name" value="GST C-terminal domain-like"/>
    <property type="match status" value="1"/>
</dbReference>
<evidence type="ECO:0000256" key="1">
    <source>
        <dbReference type="ARBA" id="ARBA00007409"/>
    </source>
</evidence>
<accession>A0AAV9VXI3</accession>
<keyword evidence="5" id="KW-1185">Reference proteome</keyword>
<comment type="similarity">
    <text evidence="1">Belongs to the GST superfamily.</text>
</comment>
<dbReference type="InterPro" id="IPR004046">
    <property type="entry name" value="GST_C"/>
</dbReference>
<dbReference type="Gene3D" id="1.20.1050.10">
    <property type="match status" value="1"/>
</dbReference>
<dbReference type="Pfam" id="PF02798">
    <property type="entry name" value="GST_N"/>
    <property type="match status" value="1"/>
</dbReference>
<evidence type="ECO:0000313" key="4">
    <source>
        <dbReference type="EMBL" id="KAK6498487.1"/>
    </source>
</evidence>
<evidence type="ECO:0008006" key="6">
    <source>
        <dbReference type="Google" id="ProtNLM"/>
    </source>
</evidence>
<feature type="domain" description="GST N-terminal" evidence="2">
    <location>
        <begin position="3"/>
        <end position="86"/>
    </location>
</feature>
<sequence length="251" mass="29036">MSEPQLTLYTNQTPNGIKISIALSLLSLPYKTHIISLDKHEQKSEWFTKINPNGRLPALTDHTADLNIMESGAILLYLASTYDKQHKISFEEGSKEHWEMVQWVLWQNAGLGPMQGQSNHFVRYAPEHIQYGIDRYINETRRLYSVLESQLQKQESKGGWVVGDHISIADITIFGWAVFAEWAGVELDEFPRVRSWRERMENIEKVEEGRNVPERSGLRDVMGDKEKMEEYAAGSRKWILEGMKRDAEKRA</sequence>
<dbReference type="PANTHER" id="PTHR44051">
    <property type="entry name" value="GLUTATHIONE S-TRANSFERASE-RELATED"/>
    <property type="match status" value="1"/>
</dbReference>
<feature type="domain" description="GST C-terminal" evidence="3">
    <location>
        <begin position="93"/>
        <end position="231"/>
    </location>
</feature>
<evidence type="ECO:0000313" key="5">
    <source>
        <dbReference type="Proteomes" id="UP001370758"/>
    </source>
</evidence>
<dbReference type="PANTHER" id="PTHR44051:SF8">
    <property type="entry name" value="GLUTATHIONE S-TRANSFERASE GSTA"/>
    <property type="match status" value="1"/>
</dbReference>
<dbReference type="PROSITE" id="PS50404">
    <property type="entry name" value="GST_NTER"/>
    <property type="match status" value="1"/>
</dbReference>
<dbReference type="InterPro" id="IPR010987">
    <property type="entry name" value="Glutathione-S-Trfase_C-like"/>
</dbReference>
<gene>
    <name evidence="4" type="ORF">TWF481_011078</name>
</gene>
<proteinExistence type="inferred from homology"/>
<dbReference type="InterPro" id="IPR036282">
    <property type="entry name" value="Glutathione-S-Trfase_C_sf"/>
</dbReference>
<name>A0AAV9VXI3_9PEZI</name>
<dbReference type="Pfam" id="PF14497">
    <property type="entry name" value="GST_C_3"/>
    <property type="match status" value="1"/>
</dbReference>
<evidence type="ECO:0000259" key="3">
    <source>
        <dbReference type="PROSITE" id="PS50405"/>
    </source>
</evidence>
<comment type="caution">
    <text evidence="4">The sequence shown here is derived from an EMBL/GenBank/DDBJ whole genome shotgun (WGS) entry which is preliminary data.</text>
</comment>
<dbReference type="CDD" id="cd03048">
    <property type="entry name" value="GST_N_Ure2p_like"/>
    <property type="match status" value="1"/>
</dbReference>
<dbReference type="SFLD" id="SFLDG00358">
    <property type="entry name" value="Main_(cytGST)"/>
    <property type="match status" value="1"/>
</dbReference>
<dbReference type="Proteomes" id="UP001370758">
    <property type="component" value="Unassembled WGS sequence"/>
</dbReference>
<dbReference type="InterPro" id="IPR036249">
    <property type="entry name" value="Thioredoxin-like_sf"/>
</dbReference>